<dbReference type="Proteomes" id="UP000695022">
    <property type="component" value="Unplaced"/>
</dbReference>
<proteinExistence type="predicted"/>
<dbReference type="Gene3D" id="2.40.70.10">
    <property type="entry name" value="Acid Proteases"/>
    <property type="match status" value="1"/>
</dbReference>
<dbReference type="InterPro" id="IPR043502">
    <property type="entry name" value="DNA/RNA_pol_sf"/>
</dbReference>
<feature type="domain" description="Peptidase A2" evidence="2">
    <location>
        <begin position="87"/>
        <end position="167"/>
    </location>
</feature>
<dbReference type="PANTHER" id="PTHR37984">
    <property type="entry name" value="PROTEIN CBG26694"/>
    <property type="match status" value="1"/>
</dbReference>
<dbReference type="InterPro" id="IPR000477">
    <property type="entry name" value="RT_dom"/>
</dbReference>
<gene>
    <name evidence="4" type="primary">LOC106818769</name>
</gene>
<dbReference type="InterPro" id="IPR001995">
    <property type="entry name" value="Peptidase_A2_cat"/>
</dbReference>
<dbReference type="Pfam" id="PF00078">
    <property type="entry name" value="RVT_1"/>
    <property type="match status" value="1"/>
</dbReference>
<dbReference type="PROSITE" id="PS50175">
    <property type="entry name" value="ASP_PROT_RETROV"/>
    <property type="match status" value="1"/>
</dbReference>
<dbReference type="SUPFAM" id="SSF50630">
    <property type="entry name" value="Acid proteases"/>
    <property type="match status" value="1"/>
</dbReference>
<keyword evidence="1" id="KW-0378">Hydrolase</keyword>
<evidence type="ECO:0000313" key="3">
    <source>
        <dbReference type="Proteomes" id="UP000695022"/>
    </source>
</evidence>
<dbReference type="CDD" id="cd01647">
    <property type="entry name" value="RT_LTR"/>
    <property type="match status" value="1"/>
</dbReference>
<dbReference type="SUPFAM" id="SSF56672">
    <property type="entry name" value="DNA/RNA polymerases"/>
    <property type="match status" value="1"/>
</dbReference>
<name>A0ABM1F3A9_PRICU</name>
<accession>A0ABM1F3A9</accession>
<dbReference type="InterPro" id="IPR021109">
    <property type="entry name" value="Peptidase_aspartic_dom_sf"/>
</dbReference>
<dbReference type="InterPro" id="IPR043128">
    <property type="entry name" value="Rev_trsase/Diguanyl_cyclase"/>
</dbReference>
<keyword evidence="3" id="KW-1185">Reference proteome</keyword>
<evidence type="ECO:0000313" key="4">
    <source>
        <dbReference type="RefSeq" id="XP_014678930.1"/>
    </source>
</evidence>
<evidence type="ECO:0000259" key="2">
    <source>
        <dbReference type="PROSITE" id="PS50175"/>
    </source>
</evidence>
<evidence type="ECO:0000256" key="1">
    <source>
        <dbReference type="ARBA" id="ARBA00022801"/>
    </source>
</evidence>
<dbReference type="GeneID" id="106818769"/>
<dbReference type="RefSeq" id="XP_014678930.1">
    <property type="nucleotide sequence ID" value="XM_014823444.1"/>
</dbReference>
<organism evidence="3 4">
    <name type="scientific">Priapulus caudatus</name>
    <name type="common">Priapulid worm</name>
    <dbReference type="NCBI Taxonomy" id="37621"/>
    <lineage>
        <taxon>Eukaryota</taxon>
        <taxon>Metazoa</taxon>
        <taxon>Ecdysozoa</taxon>
        <taxon>Scalidophora</taxon>
        <taxon>Priapulida</taxon>
        <taxon>Priapulimorpha</taxon>
        <taxon>Priapulimorphida</taxon>
        <taxon>Priapulidae</taxon>
        <taxon>Priapulus</taxon>
    </lineage>
</organism>
<reference evidence="4" key="1">
    <citation type="submission" date="2025-08" db="UniProtKB">
        <authorList>
            <consortium name="RefSeq"/>
        </authorList>
    </citation>
    <scope>IDENTIFICATION</scope>
</reference>
<dbReference type="PANTHER" id="PTHR37984:SF14">
    <property type="entry name" value="RIBONUCLEASE H"/>
    <property type="match status" value="1"/>
</dbReference>
<protein>
    <submittedName>
        <fullName evidence="4">Uncharacterized protein K02A2.6-like</fullName>
    </submittedName>
</protein>
<dbReference type="Gene3D" id="3.30.70.270">
    <property type="match status" value="1"/>
</dbReference>
<dbReference type="InterPro" id="IPR050951">
    <property type="entry name" value="Retrovirus_Pol_polyprotein"/>
</dbReference>
<dbReference type="Gene3D" id="3.10.10.10">
    <property type="entry name" value="HIV Type 1 Reverse Transcriptase, subunit A, domain 1"/>
    <property type="match status" value="1"/>
</dbReference>
<sequence>MAAHIGVLRHEHIQKRLLSEGTLTLERAVEISVAMETASRDAAEVRGMTHASDDGYSEEPILHHSDLGTVKHSSPIYVHPRIEGDNFSMELDTGTSVSIISEMDYRNSTEPIGVNLEKSGDILRAYSGHQIKPIGKLHVTFQLNGQDEKLDLLVVPTDSPRLFGRDWLAKLCMNWQEVTSLKALSTNSSKRLESLVEKHKVIFQPGIGKLKNIQGSLTLENDAKPRFQKARTVPYAFRSKIEDRLQNLQQEDIIKPVKHSKWATPIVPAVKKNRQIRICRDYRMTLNPVMCVDKYPLPRIEDIFASLVGGQKFSKIDLTQAYHQMEMDEQSKNMLVINTHKGLFRYNRLVFGVSSAPSQWQRAIDQVLQNVPFTQCMLDDIIVSGCSNDEHLSNLKMVF</sequence>